<keyword evidence="3" id="KW-1185">Reference proteome</keyword>
<gene>
    <name evidence="2" type="ORF">niasHS_002360</name>
</gene>
<organism evidence="2 3">
    <name type="scientific">Heterodera schachtii</name>
    <name type="common">Sugarbeet cyst nematode worm</name>
    <name type="synonym">Tylenchus schachtii</name>
    <dbReference type="NCBI Taxonomy" id="97005"/>
    <lineage>
        <taxon>Eukaryota</taxon>
        <taxon>Metazoa</taxon>
        <taxon>Ecdysozoa</taxon>
        <taxon>Nematoda</taxon>
        <taxon>Chromadorea</taxon>
        <taxon>Rhabditida</taxon>
        <taxon>Tylenchina</taxon>
        <taxon>Tylenchomorpha</taxon>
        <taxon>Tylenchoidea</taxon>
        <taxon>Heteroderidae</taxon>
        <taxon>Heteroderinae</taxon>
        <taxon>Heterodera</taxon>
    </lineage>
</organism>
<comment type="caution">
    <text evidence="2">The sequence shown here is derived from an EMBL/GenBank/DDBJ whole genome shotgun (WGS) entry which is preliminary data.</text>
</comment>
<proteinExistence type="predicted"/>
<name>A0ABD2KK89_HETSC</name>
<evidence type="ECO:0000256" key="1">
    <source>
        <dbReference type="SAM" id="MobiDB-lite"/>
    </source>
</evidence>
<dbReference type="EMBL" id="JBICCN010000015">
    <property type="protein sequence ID" value="KAL3103174.1"/>
    <property type="molecule type" value="Genomic_DNA"/>
</dbReference>
<dbReference type="AlphaFoldDB" id="A0ABD2KK89"/>
<evidence type="ECO:0000313" key="2">
    <source>
        <dbReference type="EMBL" id="KAL3103174.1"/>
    </source>
</evidence>
<feature type="region of interest" description="Disordered" evidence="1">
    <location>
        <begin position="1"/>
        <end position="47"/>
    </location>
</feature>
<protein>
    <submittedName>
        <fullName evidence="2">Uncharacterized protein</fullName>
    </submittedName>
</protein>
<evidence type="ECO:0000313" key="3">
    <source>
        <dbReference type="Proteomes" id="UP001620645"/>
    </source>
</evidence>
<reference evidence="2 3" key="1">
    <citation type="submission" date="2024-10" db="EMBL/GenBank/DDBJ databases">
        <authorList>
            <person name="Kim D."/>
        </authorList>
    </citation>
    <scope>NUCLEOTIDE SEQUENCE [LARGE SCALE GENOMIC DNA]</scope>
    <source>
        <strain evidence="2">Taebaek</strain>
    </source>
</reference>
<feature type="compositionally biased region" description="Basic and acidic residues" evidence="1">
    <location>
        <begin position="7"/>
        <end position="26"/>
    </location>
</feature>
<accession>A0ABD2KK89</accession>
<sequence length="104" mass="11493">MGGGTGRKSDGEESKGRGTARRRSDGTAEGTELGKKKERWKRKDGEEVKMSKFESGRGNYGFVIGLGRGSESIFRRENENAVEEDNGWMVGWFRLAFLSLASPS</sequence>
<dbReference type="Proteomes" id="UP001620645">
    <property type="component" value="Unassembled WGS sequence"/>
</dbReference>